<sequence length="341" mass="37041">MDAVRIDKFVHTYNEIKVSNVAIPQRKNDEVLVTIFAAGVNFVDLLYRRSVFPVVPGGKHQNNRSLVLPPFTLGLEFAGVVDSSPPGCSFKPGDHVFGGSLGSYASRISVKPSVLHHIPSKWSFAEAAGLAATVPVSYGALIMRGNIRPGETVLIHAAAGGLGLMAVQIAKARGCTVIATAGCGFKLEVARKYGADHTFNYKDPVWFKHVLDVTNGNGVDAVFDPVGLVDKSLKCLKQKGRILIVGFAGNIEQIGTNRVLLKQAVLIGYRFGETERQDPAETVGIWKGLREMIDKDLIKPTVYDKEYTGLESVPEAMTDLSDRKVWGKAIIKVTHDVKARM</sequence>
<dbReference type="SUPFAM" id="SSF51735">
    <property type="entry name" value="NAD(P)-binding Rossmann-fold domains"/>
    <property type="match status" value="1"/>
</dbReference>
<dbReference type="InterPro" id="IPR013154">
    <property type="entry name" value="ADH-like_N"/>
</dbReference>
<dbReference type="STRING" id="1116229.S3DU93"/>
<dbReference type="AlphaFoldDB" id="S3DU93"/>
<evidence type="ECO:0000259" key="1">
    <source>
        <dbReference type="SMART" id="SM00829"/>
    </source>
</evidence>
<dbReference type="InterPro" id="IPR036291">
    <property type="entry name" value="NAD(P)-bd_dom_sf"/>
</dbReference>
<dbReference type="InterPro" id="IPR011032">
    <property type="entry name" value="GroES-like_sf"/>
</dbReference>
<dbReference type="PANTHER" id="PTHR43677">
    <property type="entry name" value="SHORT-CHAIN DEHYDROGENASE/REDUCTASE"/>
    <property type="match status" value="1"/>
</dbReference>
<dbReference type="InterPro" id="IPR002364">
    <property type="entry name" value="Quin_OxRdtase/zeta-crystal_CS"/>
</dbReference>
<evidence type="ECO:0000313" key="2">
    <source>
        <dbReference type="EMBL" id="EPE35531.1"/>
    </source>
</evidence>
<dbReference type="KEGG" id="glz:GLAREA_11230"/>
<dbReference type="Gene3D" id="3.90.180.10">
    <property type="entry name" value="Medium-chain alcohol dehydrogenases, catalytic domain"/>
    <property type="match status" value="1"/>
</dbReference>
<proteinExistence type="predicted"/>
<accession>S3DU93</accession>
<dbReference type="OrthoDB" id="10257049at2759"/>
<dbReference type="Gene3D" id="3.40.50.720">
    <property type="entry name" value="NAD(P)-binding Rossmann-like Domain"/>
    <property type="match status" value="1"/>
</dbReference>
<protein>
    <submittedName>
        <fullName evidence="2">NAD(P)-binding Rossmann-fold containing protein</fullName>
    </submittedName>
</protein>
<dbReference type="GO" id="GO:0016491">
    <property type="term" value="F:oxidoreductase activity"/>
    <property type="evidence" value="ECO:0007669"/>
    <property type="project" value="InterPro"/>
</dbReference>
<dbReference type="GO" id="GO:0005739">
    <property type="term" value="C:mitochondrion"/>
    <property type="evidence" value="ECO:0007669"/>
    <property type="project" value="TreeGrafter"/>
</dbReference>
<feature type="domain" description="Enoyl reductase (ER)" evidence="1">
    <location>
        <begin position="11"/>
        <end position="331"/>
    </location>
</feature>
<dbReference type="PANTHER" id="PTHR43677:SF4">
    <property type="entry name" value="QUINONE OXIDOREDUCTASE-LIKE PROTEIN 2"/>
    <property type="match status" value="1"/>
</dbReference>
<dbReference type="HOGENOM" id="CLU_026673_3_1_1"/>
<dbReference type="EMBL" id="KE145354">
    <property type="protein sequence ID" value="EPE35531.1"/>
    <property type="molecule type" value="Genomic_DNA"/>
</dbReference>
<dbReference type="Proteomes" id="UP000016922">
    <property type="component" value="Unassembled WGS sequence"/>
</dbReference>
<dbReference type="eggNOG" id="KOG1198">
    <property type="taxonomic scope" value="Eukaryota"/>
</dbReference>
<keyword evidence="3" id="KW-1185">Reference proteome</keyword>
<dbReference type="CDD" id="cd08241">
    <property type="entry name" value="QOR1"/>
    <property type="match status" value="1"/>
</dbReference>
<gene>
    <name evidence="2" type="ORF">GLAREA_11230</name>
</gene>
<dbReference type="SUPFAM" id="SSF50129">
    <property type="entry name" value="GroES-like"/>
    <property type="match status" value="1"/>
</dbReference>
<evidence type="ECO:0000313" key="3">
    <source>
        <dbReference type="Proteomes" id="UP000016922"/>
    </source>
</evidence>
<dbReference type="PROSITE" id="PS01162">
    <property type="entry name" value="QOR_ZETA_CRYSTAL"/>
    <property type="match status" value="1"/>
</dbReference>
<dbReference type="InterPro" id="IPR020843">
    <property type="entry name" value="ER"/>
</dbReference>
<reference evidence="2 3" key="1">
    <citation type="journal article" date="2013" name="BMC Genomics">
        <title>Genomics-driven discovery of the pneumocandin biosynthetic gene cluster in the fungus Glarea lozoyensis.</title>
        <authorList>
            <person name="Chen L."/>
            <person name="Yue Q."/>
            <person name="Zhang X."/>
            <person name="Xiang M."/>
            <person name="Wang C."/>
            <person name="Li S."/>
            <person name="Che Y."/>
            <person name="Ortiz-Lopez F.J."/>
            <person name="Bills G.F."/>
            <person name="Liu X."/>
            <person name="An Z."/>
        </authorList>
    </citation>
    <scope>NUCLEOTIDE SEQUENCE [LARGE SCALE GENOMIC DNA]</scope>
    <source>
        <strain evidence="3">ATCC 20868 / MF5171</strain>
    </source>
</reference>
<dbReference type="Pfam" id="PF08240">
    <property type="entry name" value="ADH_N"/>
    <property type="match status" value="1"/>
</dbReference>
<dbReference type="Pfam" id="PF00107">
    <property type="entry name" value="ADH_zinc_N"/>
    <property type="match status" value="1"/>
</dbReference>
<dbReference type="SMART" id="SM00829">
    <property type="entry name" value="PKS_ER"/>
    <property type="match status" value="1"/>
</dbReference>
<dbReference type="GeneID" id="19470272"/>
<organism evidence="2 3">
    <name type="scientific">Glarea lozoyensis (strain ATCC 20868 / MF5171)</name>
    <dbReference type="NCBI Taxonomy" id="1116229"/>
    <lineage>
        <taxon>Eukaryota</taxon>
        <taxon>Fungi</taxon>
        <taxon>Dikarya</taxon>
        <taxon>Ascomycota</taxon>
        <taxon>Pezizomycotina</taxon>
        <taxon>Leotiomycetes</taxon>
        <taxon>Helotiales</taxon>
        <taxon>Helotiaceae</taxon>
        <taxon>Glarea</taxon>
    </lineage>
</organism>
<dbReference type="OMA" id="GKHQNNT"/>
<dbReference type="InterPro" id="IPR051397">
    <property type="entry name" value="Zn-ADH-like_protein"/>
</dbReference>
<dbReference type="InterPro" id="IPR013149">
    <property type="entry name" value="ADH-like_C"/>
</dbReference>
<name>S3DU93_GLAL2</name>
<dbReference type="RefSeq" id="XP_008077610.1">
    <property type="nucleotide sequence ID" value="XM_008079419.1"/>
</dbReference>
<dbReference type="GO" id="GO:0008270">
    <property type="term" value="F:zinc ion binding"/>
    <property type="evidence" value="ECO:0007669"/>
    <property type="project" value="InterPro"/>
</dbReference>